<name>A0A1I9G852_BRUMA</name>
<organism evidence="1">
    <name type="scientific">Brugia malayi</name>
    <name type="common">Filarial nematode worm</name>
    <dbReference type="NCBI Taxonomy" id="6279"/>
    <lineage>
        <taxon>Eukaryota</taxon>
        <taxon>Metazoa</taxon>
        <taxon>Ecdysozoa</taxon>
        <taxon>Nematoda</taxon>
        <taxon>Chromadorea</taxon>
        <taxon>Rhabditida</taxon>
        <taxon>Spirurina</taxon>
        <taxon>Spiruromorpha</taxon>
        <taxon>Filarioidea</taxon>
        <taxon>Onchocercidae</taxon>
        <taxon>Brugia</taxon>
    </lineage>
</organism>
<evidence type="ECO:0000313" key="1">
    <source>
        <dbReference type="EMBL" id="CDQ05889.1"/>
    </source>
</evidence>
<protein>
    <submittedName>
        <fullName evidence="1">Bm8747</fullName>
    </submittedName>
</protein>
<reference evidence="1" key="2">
    <citation type="submission" date="2012-12" db="EMBL/GenBank/DDBJ databases">
        <authorList>
            <consortium name="WormBase Consortium"/>
            <person name="Ghedin E."/>
            <person name="Paulini M."/>
        </authorList>
    </citation>
    <scope>NUCLEOTIDE SEQUENCE</scope>
    <source>
        <strain evidence="1">FR3</strain>
    </source>
</reference>
<reference evidence="1" key="1">
    <citation type="journal article" date="2007" name="Science">
        <title>Draft genome of the filarial nematode parasite Brugia malayi.</title>
        <authorList>
            <person name="Ghedin E."/>
            <person name="Wang S."/>
            <person name="Spiro D."/>
            <person name="Caler E."/>
            <person name="Zhao Q."/>
            <person name="Crabtree J."/>
            <person name="Allen J.E."/>
            <person name="Delcher A.L."/>
            <person name="Guiliano D.B."/>
            <person name="Miranda-Saavedra D."/>
            <person name="Angiuoli S.V."/>
            <person name="Creasy T."/>
            <person name="Amedeo P."/>
            <person name="Haas B."/>
            <person name="El-Sayed N.M."/>
            <person name="Wortman J.R."/>
            <person name="Feldblyum T."/>
            <person name="Tallon L."/>
            <person name="Schatz M."/>
            <person name="Shumway M."/>
            <person name="Koo H."/>
            <person name="Salzberg S.L."/>
            <person name="Schobel S."/>
            <person name="Pertea M."/>
            <person name="Pop M."/>
            <person name="White O."/>
            <person name="Barton G.J."/>
            <person name="Carlow C.K."/>
            <person name="Crawford M.J."/>
            <person name="Daub J."/>
            <person name="Dimmic M.W."/>
            <person name="Estes C.F."/>
            <person name="Foster J.M."/>
            <person name="Ganatra M."/>
            <person name="Gregory W.F."/>
            <person name="Johnson N.M."/>
            <person name="Jin J."/>
            <person name="Komuniecki R."/>
            <person name="Korf I."/>
            <person name="Kumar S."/>
            <person name="Laney S."/>
            <person name="Li B.W."/>
            <person name="Li W."/>
            <person name="Lindblom T.H."/>
            <person name="Lustigman S."/>
            <person name="Ma D."/>
            <person name="Maina C.V."/>
            <person name="Martin D.M."/>
            <person name="McCarter J.P."/>
            <person name="McReynolds L."/>
            <person name="Mitreva M."/>
            <person name="Nutman T.B."/>
            <person name="Parkinson J."/>
            <person name="Peregrin-Alvarez J.M."/>
            <person name="Poole C."/>
            <person name="Ren Q."/>
            <person name="Saunders L."/>
            <person name="Sluder A.E."/>
            <person name="Smith K."/>
            <person name="Stanke M."/>
            <person name="Unnasch T.R."/>
            <person name="Ware J."/>
            <person name="Wei A.D."/>
            <person name="Weil G."/>
            <person name="Williams D.J."/>
            <person name="Zhang Y."/>
            <person name="Williams S.A."/>
            <person name="Fraser-Liggett C."/>
            <person name="Slatko B."/>
            <person name="Blaxter M.L."/>
            <person name="Scott A.L."/>
        </authorList>
    </citation>
    <scope>NUCLEOTIDE SEQUENCE</scope>
    <source>
        <strain evidence="1">FR3</strain>
    </source>
</reference>
<gene>
    <name evidence="1" type="primary">Bm8747</name>
    <name evidence="1" type="ORF">BM_Bm8747</name>
</gene>
<sequence length="73" mass="8065">MLRHIQSWLTIHVYDTQTHAIVNNNSYMHDGQTGVLETFVSLGSTAGPLFGGVLYEIGFQVAIHCAILPLPRN</sequence>
<proteinExistence type="predicted"/>
<dbReference type="AlphaFoldDB" id="A0A1I9G852"/>
<accession>A0A1I9G852</accession>
<dbReference type="EMBL" id="LN856624">
    <property type="protein sequence ID" value="CDQ05889.1"/>
    <property type="molecule type" value="Genomic_DNA"/>
</dbReference>